<evidence type="ECO:0000313" key="1">
    <source>
        <dbReference type="EMBL" id="AXX92721.1"/>
    </source>
</evidence>
<protein>
    <submittedName>
        <fullName evidence="2">Uncharacterized protein</fullName>
    </submittedName>
</protein>
<evidence type="ECO:0000313" key="2">
    <source>
        <dbReference type="EMBL" id="PHO19136.1"/>
    </source>
</evidence>
<evidence type="ECO:0000313" key="3">
    <source>
        <dbReference type="Proteomes" id="UP000221222"/>
    </source>
</evidence>
<accession>A0A2G1DLB9</accession>
<organism evidence="2 3">
    <name type="scientific">Malaciobacter molluscorum LMG 25693</name>
    <dbReference type="NCBI Taxonomy" id="870501"/>
    <lineage>
        <taxon>Bacteria</taxon>
        <taxon>Pseudomonadati</taxon>
        <taxon>Campylobacterota</taxon>
        <taxon>Epsilonproteobacteria</taxon>
        <taxon>Campylobacterales</taxon>
        <taxon>Arcobacteraceae</taxon>
        <taxon>Malaciobacter</taxon>
    </lineage>
</organism>
<proteinExistence type="predicted"/>
<gene>
    <name evidence="1" type="ORF">AMOL_1756</name>
    <name evidence="2" type="ORF">CPU12_02515</name>
</gene>
<reference evidence="2 3" key="1">
    <citation type="submission" date="2017-09" db="EMBL/GenBank/DDBJ databases">
        <title>Arcobacter canalis sp. nov., a new species isolated from a water canal contaminated with urban sewage.</title>
        <authorList>
            <person name="Perez-Cataluna A."/>
            <person name="Salas-Masso N."/>
            <person name="Figueras M.J."/>
        </authorList>
    </citation>
    <scope>NUCLEOTIDE SEQUENCE [LARGE SCALE GENOMIC DNA]</scope>
    <source>
        <strain evidence="2 3">F98-3</strain>
    </source>
</reference>
<dbReference type="EMBL" id="CP032098">
    <property type="protein sequence ID" value="AXX92721.1"/>
    <property type="molecule type" value="Genomic_DNA"/>
</dbReference>
<dbReference type="Proteomes" id="UP000262712">
    <property type="component" value="Chromosome"/>
</dbReference>
<dbReference type="Proteomes" id="UP000221222">
    <property type="component" value="Unassembled WGS sequence"/>
</dbReference>
<reference evidence="1 4" key="2">
    <citation type="submission" date="2018-08" db="EMBL/GenBank/DDBJ databases">
        <title>Complete genome of the Arcobacter molluscorum type strain LMG 25693.</title>
        <authorList>
            <person name="Miller W.G."/>
            <person name="Yee E."/>
            <person name="Bono J.L."/>
        </authorList>
    </citation>
    <scope>NUCLEOTIDE SEQUENCE [LARGE SCALE GENOMIC DNA]</scope>
    <source>
        <strain evidence="1 4">CECT 7696</strain>
    </source>
</reference>
<sequence length="183" mass="21558">MRLKLILLIFILPILLFAQNFKYENIVQTLPNSFKLGFKNYNETTHTTLLEFVPSNETVYNWSKMITTIIYHRNINMSAKGYIQYMASLWKKKCQNSFIKILDDGKENGYSYALLMAYCPKNKITNKDEYTYFKAIKGNDSFYSVQKAFSSKPNKQEVINTMKYLKKVFVCDKRLNNCPKIDK</sequence>
<keyword evidence="3" id="KW-1185">Reference proteome</keyword>
<dbReference type="KEGG" id="amol:AMOL_1756"/>
<dbReference type="RefSeq" id="WP_099341496.1">
    <property type="nucleotide sequence ID" value="NZ_CP032098.1"/>
</dbReference>
<dbReference type="EMBL" id="NXFY01000002">
    <property type="protein sequence ID" value="PHO19136.1"/>
    <property type="molecule type" value="Genomic_DNA"/>
</dbReference>
<evidence type="ECO:0000313" key="4">
    <source>
        <dbReference type="Proteomes" id="UP000262712"/>
    </source>
</evidence>
<name>A0A2G1DLB9_9BACT</name>
<dbReference type="AlphaFoldDB" id="A0A2G1DLB9"/>